<feature type="domain" description="HTH araC/xylS-type" evidence="5">
    <location>
        <begin position="197"/>
        <end position="294"/>
    </location>
</feature>
<dbReference type="PANTHER" id="PTHR46796:SF2">
    <property type="entry name" value="TRANSCRIPTIONAL REGULATORY PROTEIN"/>
    <property type="match status" value="1"/>
</dbReference>
<gene>
    <name evidence="6" type="ORF">DND132_1891</name>
</gene>
<dbReference type="InterPro" id="IPR037923">
    <property type="entry name" value="HTH-like"/>
</dbReference>
<dbReference type="EMBL" id="CP003220">
    <property type="protein sequence ID" value="EGB15097.1"/>
    <property type="molecule type" value="Genomic_DNA"/>
</dbReference>
<dbReference type="SMART" id="SM00342">
    <property type="entry name" value="HTH_ARAC"/>
    <property type="match status" value="1"/>
</dbReference>
<protein>
    <submittedName>
        <fullName evidence="6">Transcriptional regulator, AraC family</fullName>
    </submittedName>
</protein>
<keyword evidence="2" id="KW-0238">DNA-binding</keyword>
<keyword evidence="3" id="KW-0010">Activator</keyword>
<dbReference type="PRINTS" id="PR00032">
    <property type="entry name" value="HTHARAC"/>
</dbReference>
<dbReference type="InterPro" id="IPR020449">
    <property type="entry name" value="Tscrpt_reg_AraC-type_HTH"/>
</dbReference>
<dbReference type="STRING" id="641491.DND132_1891"/>
<organism evidence="6 7">
    <name type="scientific">Pseudodesulfovibrio mercurii</name>
    <dbReference type="NCBI Taxonomy" id="641491"/>
    <lineage>
        <taxon>Bacteria</taxon>
        <taxon>Pseudomonadati</taxon>
        <taxon>Thermodesulfobacteriota</taxon>
        <taxon>Desulfovibrionia</taxon>
        <taxon>Desulfovibrionales</taxon>
        <taxon>Desulfovibrionaceae</taxon>
    </lineage>
</organism>
<evidence type="ECO:0000259" key="5">
    <source>
        <dbReference type="PROSITE" id="PS01124"/>
    </source>
</evidence>
<dbReference type="PANTHER" id="PTHR46796">
    <property type="entry name" value="HTH-TYPE TRANSCRIPTIONAL ACTIVATOR RHAS-RELATED"/>
    <property type="match status" value="1"/>
</dbReference>
<dbReference type="InterPro" id="IPR018060">
    <property type="entry name" value="HTH_AraC"/>
</dbReference>
<dbReference type="SUPFAM" id="SSF46689">
    <property type="entry name" value="Homeodomain-like"/>
    <property type="match status" value="2"/>
</dbReference>
<dbReference type="InterPro" id="IPR018062">
    <property type="entry name" value="HTH_AraC-typ_CS"/>
</dbReference>
<dbReference type="InterPro" id="IPR050204">
    <property type="entry name" value="AraC_XylS_family_regulators"/>
</dbReference>
<evidence type="ECO:0000256" key="3">
    <source>
        <dbReference type="ARBA" id="ARBA00023159"/>
    </source>
</evidence>
<dbReference type="PROSITE" id="PS01124">
    <property type="entry name" value="HTH_ARAC_FAMILY_2"/>
    <property type="match status" value="1"/>
</dbReference>
<dbReference type="Gene3D" id="1.10.10.60">
    <property type="entry name" value="Homeodomain-like"/>
    <property type="match status" value="2"/>
</dbReference>
<dbReference type="KEGG" id="ddn:DND132_1891"/>
<keyword evidence="7" id="KW-1185">Reference proteome</keyword>
<dbReference type="GO" id="GO:0003700">
    <property type="term" value="F:DNA-binding transcription factor activity"/>
    <property type="evidence" value="ECO:0007669"/>
    <property type="project" value="InterPro"/>
</dbReference>
<dbReference type="Pfam" id="PF02311">
    <property type="entry name" value="AraC_binding"/>
    <property type="match status" value="1"/>
</dbReference>
<keyword evidence="4" id="KW-0804">Transcription</keyword>
<dbReference type="HOGENOM" id="CLU_000445_88_16_7"/>
<dbReference type="eggNOG" id="COG2207">
    <property type="taxonomic scope" value="Bacteria"/>
</dbReference>
<dbReference type="InterPro" id="IPR003313">
    <property type="entry name" value="AraC-bd"/>
</dbReference>
<sequence length="298" mass="33135">MPAQVRRIAFPPGLGHDRAMSAPARQETSHVATLPLWGGVELLRARFVTQRFSRHFHEGFAVGCIGDGAMRFRYRGESVVAARGQVNLVVPGEPHDGQGAGEGGWAYRMFYLSPAALMAAARELRDQPDLPHFRAGVLDDPALAECITRTHRCLEQPETPLMEKETRLLGLLAAWIKRHADDRRGGVRAGREHRAVNRARAVIEDRFAEDLPLSDLAREAGLSPFHLVRVFEGQLGITPHAYLTQVRVERARGRLAGEGRVADIAMDCGFADQAHLTRLFKRQTGITPARYRKMLQNS</sequence>
<evidence type="ECO:0000313" key="7">
    <source>
        <dbReference type="Proteomes" id="UP000007845"/>
    </source>
</evidence>
<dbReference type="GO" id="GO:0043565">
    <property type="term" value="F:sequence-specific DNA binding"/>
    <property type="evidence" value="ECO:0007669"/>
    <property type="project" value="InterPro"/>
</dbReference>
<dbReference type="Proteomes" id="UP000007845">
    <property type="component" value="Chromosome"/>
</dbReference>
<accession>F0JGI0</accession>
<dbReference type="AlphaFoldDB" id="F0JGI0"/>
<dbReference type="InterPro" id="IPR009057">
    <property type="entry name" value="Homeodomain-like_sf"/>
</dbReference>
<dbReference type="Pfam" id="PF12833">
    <property type="entry name" value="HTH_18"/>
    <property type="match status" value="1"/>
</dbReference>
<evidence type="ECO:0000256" key="2">
    <source>
        <dbReference type="ARBA" id="ARBA00023125"/>
    </source>
</evidence>
<name>F0JGI0_9BACT</name>
<dbReference type="PROSITE" id="PS00041">
    <property type="entry name" value="HTH_ARAC_FAMILY_1"/>
    <property type="match status" value="1"/>
</dbReference>
<reference evidence="6 7" key="1">
    <citation type="journal article" date="2011" name="J. Bacteriol.">
        <title>Genome sequence of the mercury-methylating strain Desulfovibrio desulfuricans ND132.</title>
        <authorList>
            <person name="Brown S.D."/>
            <person name="Gilmour C.C."/>
            <person name="Kucken A.M."/>
            <person name="Wall J.D."/>
            <person name="Elias D.A."/>
            <person name="Brandt C.C."/>
            <person name="Podar M."/>
            <person name="Chertkov O."/>
            <person name="Held B."/>
            <person name="Bruce D.C."/>
            <person name="Detter J.C."/>
            <person name="Tapia R."/>
            <person name="Han C.S."/>
            <person name="Goodwin L.A."/>
            <person name="Cheng J.F."/>
            <person name="Pitluck S."/>
            <person name="Woyke T."/>
            <person name="Mikhailova N."/>
            <person name="Ivanova N.N."/>
            <person name="Han J."/>
            <person name="Lucas S."/>
            <person name="Lapidus A.L."/>
            <person name="Land M.L."/>
            <person name="Hauser L.J."/>
            <person name="Palumbo A.V."/>
        </authorList>
    </citation>
    <scope>NUCLEOTIDE SEQUENCE [LARGE SCALE GENOMIC DNA]</scope>
    <source>
        <strain evidence="6 7">ND132</strain>
    </source>
</reference>
<evidence type="ECO:0000313" key="6">
    <source>
        <dbReference type="EMBL" id="EGB15097.1"/>
    </source>
</evidence>
<evidence type="ECO:0000256" key="4">
    <source>
        <dbReference type="ARBA" id="ARBA00023163"/>
    </source>
</evidence>
<proteinExistence type="predicted"/>
<evidence type="ECO:0000256" key="1">
    <source>
        <dbReference type="ARBA" id="ARBA00023015"/>
    </source>
</evidence>
<dbReference type="SMR" id="F0JGI0"/>
<keyword evidence="1" id="KW-0805">Transcription regulation</keyword>
<dbReference type="SUPFAM" id="SSF51215">
    <property type="entry name" value="Regulatory protein AraC"/>
    <property type="match status" value="1"/>
</dbReference>